<dbReference type="OrthoDB" id="4847384at2759"/>
<comment type="caution">
    <text evidence="1">The sequence shown here is derived from an EMBL/GenBank/DDBJ whole genome shotgun (WGS) entry which is preliminary data.</text>
</comment>
<dbReference type="EMBL" id="NKUJ01000686">
    <property type="protein sequence ID" value="RMJ00570.1"/>
    <property type="molecule type" value="Genomic_DNA"/>
</dbReference>
<protein>
    <recommendedName>
        <fullName evidence="3">Protein kinase domain-containing protein</fullName>
    </recommendedName>
</protein>
<dbReference type="Proteomes" id="UP000277212">
    <property type="component" value="Unassembled WGS sequence"/>
</dbReference>
<evidence type="ECO:0008006" key="3">
    <source>
        <dbReference type="Google" id="ProtNLM"/>
    </source>
</evidence>
<name>A0A3M2R5L7_9HYPO</name>
<dbReference type="AlphaFoldDB" id="A0A3M2R5L7"/>
<gene>
    <name evidence="1" type="ORF">CDV36_015876</name>
</gene>
<reference evidence="1 2" key="1">
    <citation type="submission" date="2017-06" db="EMBL/GenBank/DDBJ databases">
        <title>Comparative genomic analysis of Ambrosia Fusariam Clade fungi.</title>
        <authorList>
            <person name="Stajich J.E."/>
            <person name="Carrillo J."/>
            <person name="Kijimoto T."/>
            <person name="Eskalen A."/>
            <person name="O'Donnell K."/>
            <person name="Kasson M."/>
        </authorList>
    </citation>
    <scope>NUCLEOTIDE SEQUENCE [LARGE SCALE GENOMIC DNA]</scope>
    <source>
        <strain evidence="1">UCR3666</strain>
    </source>
</reference>
<keyword evidence="2" id="KW-1185">Reference proteome</keyword>
<evidence type="ECO:0000313" key="2">
    <source>
        <dbReference type="Proteomes" id="UP000277212"/>
    </source>
</evidence>
<dbReference type="InterPro" id="IPR011009">
    <property type="entry name" value="Kinase-like_dom_sf"/>
</dbReference>
<evidence type="ECO:0000313" key="1">
    <source>
        <dbReference type="EMBL" id="RMJ00570.1"/>
    </source>
</evidence>
<dbReference type="SUPFAM" id="SSF56112">
    <property type="entry name" value="Protein kinase-like (PK-like)"/>
    <property type="match status" value="1"/>
</dbReference>
<organism evidence="1 2">
    <name type="scientific">Fusarium kuroshium</name>
    <dbReference type="NCBI Taxonomy" id="2010991"/>
    <lineage>
        <taxon>Eukaryota</taxon>
        <taxon>Fungi</taxon>
        <taxon>Dikarya</taxon>
        <taxon>Ascomycota</taxon>
        <taxon>Pezizomycotina</taxon>
        <taxon>Sordariomycetes</taxon>
        <taxon>Hypocreomycetidae</taxon>
        <taxon>Hypocreales</taxon>
        <taxon>Nectriaceae</taxon>
        <taxon>Fusarium</taxon>
        <taxon>Fusarium solani species complex</taxon>
    </lineage>
</organism>
<sequence>MAELDVSFEFATHMVTGHGRFIVSSGNHYPHVLRLTLSENTRKSLPNHVIVKKEDEELLKTRGEDAENLFDVEMETYQRLKDLQGRYIPKLYGVTKVDGSRALILSDIGGFTMIDERMPFIEEDELRYELRKPLEAIRLCGVLLDDISPNNVHYCDGTFIVFDFEFVEMRYGRTEDMMEEVDIQVDMLVESYKKRQRAIHQARQKHSGMPNSSANKGIFLGWDHYL</sequence>
<accession>A0A3M2R5L7</accession>
<proteinExistence type="predicted"/>